<dbReference type="OrthoDB" id="9989925at2"/>
<reference evidence="2 3" key="1">
    <citation type="submission" date="2012-06" db="EMBL/GenBank/DDBJ databases">
        <title>Complete genome sequence of Corynebacterium terpenotabidum Y-11 (=DSM 44721).</title>
        <authorList>
            <person name="Ruckert C."/>
            <person name="Albersmeier A."/>
            <person name="Al-Dilaimi A."/>
            <person name="Szczepanowski R."/>
            <person name="Kalinowski J."/>
        </authorList>
    </citation>
    <scope>NUCLEOTIDE SEQUENCE [LARGE SCALE GENOMIC DNA]</scope>
    <source>
        <strain evidence="2 3">Y-11</strain>
    </source>
</reference>
<dbReference type="KEGG" id="cter:A606_00765"/>
<dbReference type="eggNOG" id="ENOG5031ZZD">
    <property type="taxonomic scope" value="Bacteria"/>
</dbReference>
<proteinExistence type="predicted"/>
<dbReference type="HOGENOM" id="CLU_1088671_0_0_11"/>
<evidence type="ECO:0000313" key="3">
    <source>
        <dbReference type="Proteomes" id="UP000014809"/>
    </source>
</evidence>
<keyword evidence="1" id="KW-1133">Transmembrane helix</keyword>
<dbReference type="PATRIC" id="fig|1200352.3.peg.150"/>
<sequence length="255" mass="27635">MNPVVSPDTDPDHRYLTLPTGTRRTSVWFGVLGAALLMLCLPFALPVDRDVVDGDYDSLDDAAYETILTWGTWSPDLTAWDAWCSAPRLQPGMTSLYAECSDGSMIDLVGTESVGDGTASMVTAADRAVRAAWMQDQDPMNFQEQDVSGIFHPDLASSIDHVLVSDVFRYYLEDEGSADDENWSDLWGGAPGAEVQDVAVRPVASTPTDLRPVAQDGSFQVRAAAFVHNGTMYTLVASSPNSADDMLFSLLGDLR</sequence>
<gene>
    <name evidence="2" type="ORF">A606_00765</name>
</gene>
<accession>S4XGM4</accession>
<dbReference type="AlphaFoldDB" id="S4XGM4"/>
<keyword evidence="1" id="KW-0472">Membrane</keyword>
<keyword evidence="3" id="KW-1185">Reference proteome</keyword>
<evidence type="ECO:0000256" key="1">
    <source>
        <dbReference type="SAM" id="Phobius"/>
    </source>
</evidence>
<dbReference type="STRING" id="1200352.A606_00765"/>
<organism evidence="2 3">
    <name type="scientific">Corynebacterium terpenotabidum Y-11</name>
    <dbReference type="NCBI Taxonomy" id="1200352"/>
    <lineage>
        <taxon>Bacteria</taxon>
        <taxon>Bacillati</taxon>
        <taxon>Actinomycetota</taxon>
        <taxon>Actinomycetes</taxon>
        <taxon>Mycobacteriales</taxon>
        <taxon>Corynebacteriaceae</taxon>
        <taxon>Corynebacterium</taxon>
    </lineage>
</organism>
<name>S4XGM4_9CORY</name>
<protein>
    <submittedName>
        <fullName evidence="2">Uncharacterized protein</fullName>
    </submittedName>
</protein>
<evidence type="ECO:0000313" key="2">
    <source>
        <dbReference type="EMBL" id="AGP29808.1"/>
    </source>
</evidence>
<dbReference type="EMBL" id="CP003696">
    <property type="protein sequence ID" value="AGP29808.1"/>
    <property type="molecule type" value="Genomic_DNA"/>
</dbReference>
<dbReference type="Proteomes" id="UP000014809">
    <property type="component" value="Chromosome"/>
</dbReference>
<feature type="transmembrane region" description="Helical" evidence="1">
    <location>
        <begin position="26"/>
        <end position="45"/>
    </location>
</feature>
<keyword evidence="1" id="KW-0812">Transmembrane</keyword>
<dbReference type="RefSeq" id="WP_020440173.1">
    <property type="nucleotide sequence ID" value="NC_021663.1"/>
</dbReference>